<dbReference type="SMART" id="SM00360">
    <property type="entry name" value="RRM"/>
    <property type="match status" value="1"/>
</dbReference>
<dbReference type="InterPro" id="IPR000504">
    <property type="entry name" value="RRM_dom"/>
</dbReference>
<reference evidence="7" key="1">
    <citation type="submission" date="2025-08" db="UniProtKB">
        <authorList>
            <consortium name="Ensembl"/>
        </authorList>
    </citation>
    <scope>IDENTIFICATION</scope>
</reference>
<dbReference type="Gene3D" id="3.30.70.330">
    <property type="match status" value="1"/>
</dbReference>
<dbReference type="AlphaFoldDB" id="A0A3Q3WQ49"/>
<dbReference type="STRING" id="94237.ENSMMOP00000011154"/>
<accession>A0A3Q3WQ49</accession>
<keyword evidence="2" id="KW-0677">Repeat</keyword>
<evidence type="ECO:0000313" key="8">
    <source>
        <dbReference type="Proteomes" id="UP000261620"/>
    </source>
</evidence>
<dbReference type="OMA" id="PENQCKG"/>
<dbReference type="PANTHER" id="PTHR48039">
    <property type="entry name" value="RNA-BINDING MOTIF PROTEIN 14B"/>
    <property type="match status" value="1"/>
</dbReference>
<keyword evidence="4" id="KW-0539">Nucleus</keyword>
<keyword evidence="8" id="KW-1185">Reference proteome</keyword>
<evidence type="ECO:0000256" key="2">
    <source>
        <dbReference type="ARBA" id="ARBA00022737"/>
    </source>
</evidence>
<dbReference type="PANTHER" id="PTHR48039:SF5">
    <property type="entry name" value="RNA-BINDING PROTEIN 28"/>
    <property type="match status" value="1"/>
</dbReference>
<keyword evidence="3 5" id="KW-0694">RNA-binding</keyword>
<evidence type="ECO:0000256" key="5">
    <source>
        <dbReference type="PROSITE-ProRule" id="PRU00176"/>
    </source>
</evidence>
<name>A0A3Q3WQ49_MOLML</name>
<evidence type="ECO:0000256" key="1">
    <source>
        <dbReference type="ARBA" id="ARBA00004123"/>
    </source>
</evidence>
<dbReference type="Pfam" id="PF00076">
    <property type="entry name" value="RRM_1"/>
    <property type="match status" value="1"/>
</dbReference>
<dbReference type="InterPro" id="IPR012677">
    <property type="entry name" value="Nucleotide-bd_a/b_plait_sf"/>
</dbReference>
<feature type="domain" description="RRM" evidence="6">
    <location>
        <begin position="4"/>
        <end position="80"/>
    </location>
</feature>
<dbReference type="FunFam" id="3.30.70.330:FF:000315">
    <property type="entry name" value="RNA-binding motif protein 28"/>
    <property type="match status" value="1"/>
</dbReference>
<dbReference type="SUPFAM" id="SSF54928">
    <property type="entry name" value="RNA-binding domain, RBD"/>
    <property type="match status" value="1"/>
</dbReference>
<dbReference type="Ensembl" id="ENSMMOT00000011348.1">
    <property type="protein sequence ID" value="ENSMMOP00000011154.1"/>
    <property type="gene ID" value="ENSMMOG00000008605.1"/>
</dbReference>
<protein>
    <recommendedName>
        <fullName evidence="6">RRM domain-containing protein</fullName>
    </recommendedName>
</protein>
<evidence type="ECO:0000259" key="6">
    <source>
        <dbReference type="PROSITE" id="PS50102"/>
    </source>
</evidence>
<dbReference type="InterPro" id="IPR051945">
    <property type="entry name" value="RRM_MRD1_RNA_proc_ribogen"/>
</dbReference>
<proteinExistence type="predicted"/>
<sequence>MSAQTLFISCLPASASNERLEEIFSEVGPVKQCFVVKEKGAEKCRGFGYVTYSMNEDAQRALKELKEYDGHKLSVCVAKKKIHDKRKTGVCAKFGTVLEAKIPLKSGFFSFFSFSDEHLFELL</sequence>
<dbReference type="GO" id="GO:0005730">
    <property type="term" value="C:nucleolus"/>
    <property type="evidence" value="ECO:0007669"/>
    <property type="project" value="TreeGrafter"/>
</dbReference>
<evidence type="ECO:0000313" key="7">
    <source>
        <dbReference type="Ensembl" id="ENSMMOP00000011154.1"/>
    </source>
</evidence>
<comment type="subcellular location">
    <subcellularLocation>
        <location evidence="1">Nucleus</location>
    </subcellularLocation>
</comment>
<reference evidence="7" key="2">
    <citation type="submission" date="2025-09" db="UniProtKB">
        <authorList>
            <consortium name="Ensembl"/>
        </authorList>
    </citation>
    <scope>IDENTIFICATION</scope>
</reference>
<dbReference type="GO" id="GO:0003729">
    <property type="term" value="F:mRNA binding"/>
    <property type="evidence" value="ECO:0007669"/>
    <property type="project" value="TreeGrafter"/>
</dbReference>
<evidence type="ECO:0000256" key="4">
    <source>
        <dbReference type="ARBA" id="ARBA00023242"/>
    </source>
</evidence>
<organism evidence="7 8">
    <name type="scientific">Mola mola</name>
    <name type="common">Ocean sunfish</name>
    <name type="synonym">Tetraodon mola</name>
    <dbReference type="NCBI Taxonomy" id="94237"/>
    <lineage>
        <taxon>Eukaryota</taxon>
        <taxon>Metazoa</taxon>
        <taxon>Chordata</taxon>
        <taxon>Craniata</taxon>
        <taxon>Vertebrata</taxon>
        <taxon>Euteleostomi</taxon>
        <taxon>Actinopterygii</taxon>
        <taxon>Neopterygii</taxon>
        <taxon>Teleostei</taxon>
        <taxon>Neoteleostei</taxon>
        <taxon>Acanthomorphata</taxon>
        <taxon>Eupercaria</taxon>
        <taxon>Tetraodontiformes</taxon>
        <taxon>Molidae</taxon>
        <taxon>Mola</taxon>
    </lineage>
</organism>
<dbReference type="Proteomes" id="UP000261620">
    <property type="component" value="Unplaced"/>
</dbReference>
<dbReference type="PROSITE" id="PS50102">
    <property type="entry name" value="RRM"/>
    <property type="match status" value="1"/>
</dbReference>
<dbReference type="CDD" id="cd12413">
    <property type="entry name" value="RRM1_RBM28_like"/>
    <property type="match status" value="1"/>
</dbReference>
<evidence type="ECO:0000256" key="3">
    <source>
        <dbReference type="ARBA" id="ARBA00022884"/>
    </source>
</evidence>
<dbReference type="InterPro" id="IPR035979">
    <property type="entry name" value="RBD_domain_sf"/>
</dbReference>